<evidence type="ECO:0008006" key="4">
    <source>
        <dbReference type="Google" id="ProtNLM"/>
    </source>
</evidence>
<dbReference type="RefSeq" id="WP_266052584.1">
    <property type="nucleotide sequence ID" value="NZ_JAPFQO010000007.1"/>
</dbReference>
<gene>
    <name evidence="2" type="ORF">OO017_11230</name>
</gene>
<proteinExistence type="predicted"/>
<protein>
    <recommendedName>
        <fullName evidence="4">Long-subunit fatty acid transport protein</fullName>
    </recommendedName>
</protein>
<name>A0ABT3RG40_9BACT</name>
<comment type="caution">
    <text evidence="2">The sequence shown here is derived from an EMBL/GenBank/DDBJ whole genome shotgun (WGS) entry which is preliminary data.</text>
</comment>
<feature type="signal peptide" evidence="1">
    <location>
        <begin position="1"/>
        <end position="22"/>
    </location>
</feature>
<reference evidence="2 3" key="1">
    <citation type="submission" date="2022-11" db="EMBL/GenBank/DDBJ databases">
        <title>The characterization of three novel Bacteroidetes species and genomic analysis of their roles in tidal elemental geochemical cycles.</title>
        <authorList>
            <person name="Ma K.-J."/>
        </authorList>
    </citation>
    <scope>NUCLEOTIDE SEQUENCE [LARGE SCALE GENOMIC DNA]</scope>
    <source>
        <strain evidence="2 3">M82</strain>
    </source>
</reference>
<dbReference type="Gene3D" id="2.40.160.60">
    <property type="entry name" value="Outer membrane protein transport protein (OMPP1/FadL/TodX)"/>
    <property type="match status" value="1"/>
</dbReference>
<keyword evidence="3" id="KW-1185">Reference proteome</keyword>
<dbReference type="Proteomes" id="UP001207228">
    <property type="component" value="Unassembled WGS sequence"/>
</dbReference>
<keyword evidence="1" id="KW-0732">Signal</keyword>
<organism evidence="2 3">
    <name type="scientific">Pontibacter anaerobius</name>
    <dbReference type="NCBI Taxonomy" id="2993940"/>
    <lineage>
        <taxon>Bacteria</taxon>
        <taxon>Pseudomonadati</taxon>
        <taxon>Bacteroidota</taxon>
        <taxon>Cytophagia</taxon>
        <taxon>Cytophagales</taxon>
        <taxon>Hymenobacteraceae</taxon>
        <taxon>Pontibacter</taxon>
    </lineage>
</organism>
<evidence type="ECO:0000313" key="3">
    <source>
        <dbReference type="Proteomes" id="UP001207228"/>
    </source>
</evidence>
<evidence type="ECO:0000256" key="1">
    <source>
        <dbReference type="SAM" id="SignalP"/>
    </source>
</evidence>
<accession>A0ABT3RG40</accession>
<dbReference type="SUPFAM" id="SSF56935">
    <property type="entry name" value="Porins"/>
    <property type="match status" value="1"/>
</dbReference>
<evidence type="ECO:0000313" key="2">
    <source>
        <dbReference type="EMBL" id="MCX2740520.1"/>
    </source>
</evidence>
<sequence length="437" mass="47820">MYKTLRVLIGFAALCVAHASQAQLIGNTPYSRYGAGEINENYGSIRGAGMAGAGISAGNSFQPNIANPALLYYNSITNFDFSGAGQVKNIKSQQASQFDGNANLYNLSLVVPISRRWSTAVGLRPFSTVNYEINASSEVEGNPQAEIMRRYTGEGGLSEVYFAHGIRLFGGLTIGGSASYIFGNTITETSSTVQDPEQASAALVSVTQVDRTTYRDFVYRGGINYRQKLNDKLHMSVGGVYSFATDLDAERDISYERRSPDGSPLPGLDGSALIINQDTVSSSIHLPANWRAGVSLDNGSNLTISADFITHEWSKYKGFDGDNDNLKDSYKIALGGEYTPNANAIDSYFKRITYRGGLYYNDTQFQLNGEDIKDLGVTTGFTFPLGRGTMYDLYLLNVSLGYGQRGTTDSGLIKEDYFQFGLGFTVNSRWFLKRRIE</sequence>
<dbReference type="EMBL" id="JAPFQO010000007">
    <property type="protein sequence ID" value="MCX2740520.1"/>
    <property type="molecule type" value="Genomic_DNA"/>
</dbReference>
<feature type="chain" id="PRO_5046075207" description="Long-subunit fatty acid transport protein" evidence="1">
    <location>
        <begin position="23"/>
        <end position="437"/>
    </location>
</feature>